<keyword evidence="1" id="KW-0732">Signal</keyword>
<feature type="chain" id="PRO_5045471311" evidence="1">
    <location>
        <begin position="28"/>
        <end position="110"/>
    </location>
</feature>
<feature type="signal peptide" evidence="1">
    <location>
        <begin position="1"/>
        <end position="27"/>
    </location>
</feature>
<comment type="caution">
    <text evidence="2">The sequence shown here is derived from an EMBL/GenBank/DDBJ whole genome shotgun (WGS) entry which is preliminary data.</text>
</comment>
<dbReference type="RefSeq" id="WP_344853105.1">
    <property type="nucleotide sequence ID" value="NZ_BAABBY010000010.1"/>
</dbReference>
<evidence type="ECO:0000256" key="1">
    <source>
        <dbReference type="SAM" id="SignalP"/>
    </source>
</evidence>
<organism evidence="2 3">
    <name type="scientific">Pedobacter jeongneungensis</name>
    <dbReference type="NCBI Taxonomy" id="947309"/>
    <lineage>
        <taxon>Bacteria</taxon>
        <taxon>Pseudomonadati</taxon>
        <taxon>Bacteroidota</taxon>
        <taxon>Sphingobacteriia</taxon>
        <taxon>Sphingobacteriales</taxon>
        <taxon>Sphingobacteriaceae</taxon>
        <taxon>Pedobacter</taxon>
    </lineage>
</organism>
<sequence>MKTIKKLIFAGTVALSLATFSSNSVSAQSKTLNSVSEKPVANTFGSEIEPGQVIGNTIGVQDRRGPGYWVQLFNVYLDVYLKYGYSASEAIDRAQASVYREIEIYYGVEL</sequence>
<dbReference type="Proteomes" id="UP001501772">
    <property type="component" value="Unassembled WGS sequence"/>
</dbReference>
<dbReference type="EMBL" id="BAABBY010000010">
    <property type="protein sequence ID" value="GAA4210950.1"/>
    <property type="molecule type" value="Genomic_DNA"/>
</dbReference>
<gene>
    <name evidence="2" type="ORF">GCM10022289_39140</name>
</gene>
<evidence type="ECO:0000313" key="2">
    <source>
        <dbReference type="EMBL" id="GAA4210950.1"/>
    </source>
</evidence>
<name>A0ABP8BNN2_9SPHI</name>
<keyword evidence="3" id="KW-1185">Reference proteome</keyword>
<reference evidence="3" key="1">
    <citation type="journal article" date="2019" name="Int. J. Syst. Evol. Microbiol.">
        <title>The Global Catalogue of Microorganisms (GCM) 10K type strain sequencing project: providing services to taxonomists for standard genome sequencing and annotation.</title>
        <authorList>
            <consortium name="The Broad Institute Genomics Platform"/>
            <consortium name="The Broad Institute Genome Sequencing Center for Infectious Disease"/>
            <person name="Wu L."/>
            <person name="Ma J."/>
        </authorList>
    </citation>
    <scope>NUCLEOTIDE SEQUENCE [LARGE SCALE GENOMIC DNA]</scope>
    <source>
        <strain evidence="3">JCM 17626</strain>
    </source>
</reference>
<proteinExistence type="predicted"/>
<evidence type="ECO:0000313" key="3">
    <source>
        <dbReference type="Proteomes" id="UP001501772"/>
    </source>
</evidence>
<protein>
    <submittedName>
        <fullName evidence="2">Uncharacterized protein</fullName>
    </submittedName>
</protein>
<accession>A0ABP8BNN2</accession>